<protein>
    <submittedName>
        <fullName evidence="9">Unnamed protein product</fullName>
    </submittedName>
</protein>
<evidence type="ECO:0000259" key="8">
    <source>
        <dbReference type="PROSITE" id="PS50195"/>
    </source>
</evidence>
<evidence type="ECO:0000256" key="4">
    <source>
        <dbReference type="ARBA" id="ARBA00022753"/>
    </source>
</evidence>
<comment type="subcellular location">
    <subcellularLocation>
        <location evidence="1">Endosome membrane</location>
        <topology evidence="1">Peripheral membrane protein</topology>
    </subcellularLocation>
</comment>
<evidence type="ECO:0000256" key="1">
    <source>
        <dbReference type="ARBA" id="ARBA00004481"/>
    </source>
</evidence>
<dbReference type="InterPro" id="IPR001683">
    <property type="entry name" value="PX_dom"/>
</dbReference>
<dbReference type="GO" id="GO:0015031">
    <property type="term" value="P:protein transport"/>
    <property type="evidence" value="ECO:0007669"/>
    <property type="project" value="UniProtKB-KW"/>
</dbReference>
<evidence type="ECO:0000256" key="7">
    <source>
        <dbReference type="ARBA" id="ARBA00023136"/>
    </source>
</evidence>
<dbReference type="PANTHER" id="PTHR46979">
    <property type="entry name" value="SORTING NEXIN-41"/>
    <property type="match status" value="1"/>
</dbReference>
<evidence type="ECO:0000256" key="5">
    <source>
        <dbReference type="ARBA" id="ARBA00022927"/>
    </source>
</evidence>
<accession>A0A9W6Z4L2</accession>
<organism evidence="9 10">
    <name type="scientific">Ambrosiozyma monospora</name>
    <name type="common">Yeast</name>
    <name type="synonym">Endomycopsis monosporus</name>
    <dbReference type="NCBI Taxonomy" id="43982"/>
    <lineage>
        <taxon>Eukaryota</taxon>
        <taxon>Fungi</taxon>
        <taxon>Dikarya</taxon>
        <taxon>Ascomycota</taxon>
        <taxon>Saccharomycotina</taxon>
        <taxon>Pichiomycetes</taxon>
        <taxon>Pichiales</taxon>
        <taxon>Pichiaceae</taxon>
        <taxon>Ambrosiozyma</taxon>
    </lineage>
</organism>
<dbReference type="PROSITE" id="PS50195">
    <property type="entry name" value="PX"/>
    <property type="match status" value="1"/>
</dbReference>
<proteinExistence type="inferred from homology"/>
<dbReference type="SMART" id="SM00312">
    <property type="entry name" value="PX"/>
    <property type="match status" value="1"/>
</dbReference>
<evidence type="ECO:0000256" key="3">
    <source>
        <dbReference type="ARBA" id="ARBA00022448"/>
    </source>
</evidence>
<name>A0A9W6Z4L2_AMBMO</name>
<dbReference type="Pfam" id="PF00787">
    <property type="entry name" value="PX"/>
    <property type="match status" value="1"/>
</dbReference>
<dbReference type="EMBL" id="BSXU01005020">
    <property type="protein sequence ID" value="GMG49769.1"/>
    <property type="molecule type" value="Genomic_DNA"/>
</dbReference>
<reference evidence="9" key="1">
    <citation type="submission" date="2023-04" db="EMBL/GenBank/DDBJ databases">
        <title>Ambrosiozyma monospora NBRC 1965.</title>
        <authorList>
            <person name="Ichikawa N."/>
            <person name="Sato H."/>
            <person name="Tonouchi N."/>
        </authorList>
    </citation>
    <scope>NUCLEOTIDE SEQUENCE</scope>
    <source>
        <strain evidence="9">NBRC 1965</strain>
    </source>
</reference>
<dbReference type="PANTHER" id="PTHR46979:SF2">
    <property type="entry name" value="SORTING NEXIN-41"/>
    <property type="match status" value="1"/>
</dbReference>
<gene>
    <name evidence="9" type="ORF">Amon01_000713900</name>
</gene>
<sequence>MSIGEQPTMYVNPALSLLQNRKSHRFSSGVIHGNGGAGGIEGSGGLITMEQEIKVCGFEIIRDFKNVKTVFYKIQLDSISSVVLRRYSDFSSLRSFLIKFFQTKVIPPIPEKHSLGKLIKNPFNYKSDTHIIERRTRLLEFFLNELISDDEIRNSEILTKFLDPGEKNWSQLLNSPPFTLLSAKSILLTSPKDPTKPNPYISYLPLPPVGLLKKYNSGLNSKVFVPLDIKVRSVLVHVQKLEVVVNKTIKDFEKNRVSMVELGGFFNIFSILENQHQAIERFGNKIDLTFLNIEFLTQAITVKIREPLMIIRLTLLAILQVLQFRKLKELQLSYLQDIILRKQARLKSIIDRLSSEIRLNEVLSQSDINSPSLSKAITDLKSKRARLPTAAQRNLHDSSLLSFDQTTEEDLFIKNYNNGLNLHQQSQHWGKAIAGTSSSAASITSSARNSAMSVSTIGTSGVASGMLHHQKSVSKLSIPEINEEIFKLHLELNDKLTPCFNSLLDDVKFISVNVEKNVNLELVKVVNKLSLIMYHWKTDVFGEFSSSCQKIWANEK</sequence>
<dbReference type="OrthoDB" id="289314at2759"/>
<keyword evidence="4" id="KW-0967">Endosome</keyword>
<keyword evidence="10" id="KW-1185">Reference proteome</keyword>
<dbReference type="GO" id="GO:0042147">
    <property type="term" value="P:retrograde transport, endosome to Golgi"/>
    <property type="evidence" value="ECO:0007669"/>
    <property type="project" value="InterPro"/>
</dbReference>
<comment type="similarity">
    <text evidence="2">Belongs to the sorting nexin family.</text>
</comment>
<keyword evidence="7" id="KW-0472">Membrane</keyword>
<dbReference type="Gene3D" id="3.30.1520.10">
    <property type="entry name" value="Phox-like domain"/>
    <property type="match status" value="1"/>
</dbReference>
<comment type="caution">
    <text evidence="9">The sequence shown here is derived from an EMBL/GenBank/DDBJ whole genome shotgun (WGS) entry which is preliminary data.</text>
</comment>
<dbReference type="InterPro" id="IPR051079">
    <property type="entry name" value="Sorting_Nexin_Autophagy"/>
</dbReference>
<dbReference type="Proteomes" id="UP001165063">
    <property type="component" value="Unassembled WGS sequence"/>
</dbReference>
<evidence type="ECO:0000313" key="9">
    <source>
        <dbReference type="EMBL" id="GMG49769.1"/>
    </source>
</evidence>
<dbReference type="AlphaFoldDB" id="A0A9W6Z4L2"/>
<keyword evidence="5" id="KW-0653">Protein transport</keyword>
<dbReference type="GO" id="GO:0010008">
    <property type="term" value="C:endosome membrane"/>
    <property type="evidence" value="ECO:0007669"/>
    <property type="project" value="UniProtKB-SubCell"/>
</dbReference>
<feature type="domain" description="PX" evidence="8">
    <location>
        <begin position="50"/>
        <end position="169"/>
    </location>
</feature>
<evidence type="ECO:0000313" key="10">
    <source>
        <dbReference type="Proteomes" id="UP001165063"/>
    </source>
</evidence>
<dbReference type="InterPro" id="IPR044106">
    <property type="entry name" value="PX_Snx41/Atg20"/>
</dbReference>
<keyword evidence="6" id="KW-0446">Lipid-binding</keyword>
<dbReference type="GO" id="GO:0005829">
    <property type="term" value="C:cytosol"/>
    <property type="evidence" value="ECO:0007669"/>
    <property type="project" value="GOC"/>
</dbReference>
<evidence type="ECO:0000256" key="6">
    <source>
        <dbReference type="ARBA" id="ARBA00023121"/>
    </source>
</evidence>
<dbReference type="GO" id="GO:0035091">
    <property type="term" value="F:phosphatidylinositol binding"/>
    <property type="evidence" value="ECO:0007669"/>
    <property type="project" value="InterPro"/>
</dbReference>
<evidence type="ECO:0000256" key="2">
    <source>
        <dbReference type="ARBA" id="ARBA00010883"/>
    </source>
</evidence>
<dbReference type="InterPro" id="IPR036871">
    <property type="entry name" value="PX_dom_sf"/>
</dbReference>
<keyword evidence="3" id="KW-0813">Transport</keyword>
<dbReference type="CDD" id="cd06867">
    <property type="entry name" value="PX_SNX41_42"/>
    <property type="match status" value="1"/>
</dbReference>
<dbReference type="SUPFAM" id="SSF64268">
    <property type="entry name" value="PX domain"/>
    <property type="match status" value="1"/>
</dbReference>